<protein>
    <recommendedName>
        <fullName evidence="1">Factor of DNA methylation 1-5/IDN2 domain-containing protein</fullName>
    </recommendedName>
</protein>
<organism evidence="2 3">
    <name type="scientific">Acer negundo</name>
    <name type="common">Box elder</name>
    <dbReference type="NCBI Taxonomy" id="4023"/>
    <lineage>
        <taxon>Eukaryota</taxon>
        <taxon>Viridiplantae</taxon>
        <taxon>Streptophyta</taxon>
        <taxon>Embryophyta</taxon>
        <taxon>Tracheophyta</taxon>
        <taxon>Spermatophyta</taxon>
        <taxon>Magnoliopsida</taxon>
        <taxon>eudicotyledons</taxon>
        <taxon>Gunneridae</taxon>
        <taxon>Pentapetalae</taxon>
        <taxon>rosids</taxon>
        <taxon>malvids</taxon>
        <taxon>Sapindales</taxon>
        <taxon>Sapindaceae</taxon>
        <taxon>Hippocastanoideae</taxon>
        <taxon>Acereae</taxon>
        <taxon>Acer</taxon>
    </lineage>
</organism>
<dbReference type="PANTHER" id="PTHR21596:SF82">
    <property type="entry name" value="FACTOR OF DNA METHYLATION 5-LIKE"/>
    <property type="match status" value="1"/>
</dbReference>
<dbReference type="Proteomes" id="UP001064489">
    <property type="component" value="Chromosome 12"/>
</dbReference>
<comment type="caution">
    <text evidence="2">The sequence shown here is derived from an EMBL/GenBank/DDBJ whole genome shotgun (WGS) entry which is preliminary data.</text>
</comment>
<dbReference type="AlphaFoldDB" id="A0AAD5NG66"/>
<name>A0AAD5NG66_ACENE</name>
<reference evidence="2" key="1">
    <citation type="journal article" date="2022" name="Plant J.">
        <title>Strategies of tolerance reflected in two North American maple genomes.</title>
        <authorList>
            <person name="McEvoy S.L."/>
            <person name="Sezen U.U."/>
            <person name="Trouern-Trend A."/>
            <person name="McMahon S.M."/>
            <person name="Schaberg P.G."/>
            <person name="Yang J."/>
            <person name="Wegrzyn J.L."/>
            <person name="Swenson N.G."/>
        </authorList>
    </citation>
    <scope>NUCLEOTIDE SEQUENCE</scope>
    <source>
        <strain evidence="2">91603</strain>
    </source>
</reference>
<sequence length="100" mass="12163">MKRYCHEIFTLLETTNKLTPWEMQEIIDDEDEKLKDLRNEYGEAVYEAVTNALLELNEYNPSGRYVVPEVWNLKERRKATLKEIIQYIMKQLKTHKRKRM</sequence>
<accession>A0AAD5NG66</accession>
<proteinExistence type="predicted"/>
<gene>
    <name evidence="2" type="ORF">LWI28_021878</name>
</gene>
<dbReference type="PANTHER" id="PTHR21596">
    <property type="entry name" value="RIBONUCLEASE P SUBUNIT P38"/>
    <property type="match status" value="1"/>
</dbReference>
<evidence type="ECO:0000313" key="3">
    <source>
        <dbReference type="Proteomes" id="UP001064489"/>
    </source>
</evidence>
<dbReference type="InterPro" id="IPR005379">
    <property type="entry name" value="FDM1-5/IDN2_XH"/>
</dbReference>
<dbReference type="Pfam" id="PF03469">
    <property type="entry name" value="XH"/>
    <property type="match status" value="1"/>
</dbReference>
<dbReference type="GO" id="GO:0080188">
    <property type="term" value="P:gene silencing by siRNA-directed DNA methylation"/>
    <property type="evidence" value="ECO:0007669"/>
    <property type="project" value="InterPro"/>
</dbReference>
<feature type="domain" description="Factor of DNA methylation 1-5/IDN2" evidence="1">
    <location>
        <begin position="22"/>
        <end position="98"/>
    </location>
</feature>
<evidence type="ECO:0000259" key="1">
    <source>
        <dbReference type="Pfam" id="PF03469"/>
    </source>
</evidence>
<reference evidence="2" key="2">
    <citation type="submission" date="2023-02" db="EMBL/GenBank/DDBJ databases">
        <authorList>
            <person name="Swenson N.G."/>
            <person name="Wegrzyn J.L."/>
            <person name="Mcevoy S.L."/>
        </authorList>
    </citation>
    <scope>NUCLEOTIDE SEQUENCE</scope>
    <source>
        <strain evidence="2">91603</strain>
        <tissue evidence="2">Leaf</tissue>
    </source>
</reference>
<dbReference type="InterPro" id="IPR045177">
    <property type="entry name" value="FDM1-5/IDN2"/>
</dbReference>
<dbReference type="EMBL" id="JAJSOW010000107">
    <property type="protein sequence ID" value="KAI9157395.1"/>
    <property type="molecule type" value="Genomic_DNA"/>
</dbReference>
<evidence type="ECO:0000313" key="2">
    <source>
        <dbReference type="EMBL" id="KAI9157395.1"/>
    </source>
</evidence>
<keyword evidence="3" id="KW-1185">Reference proteome</keyword>